<dbReference type="EMBL" id="GBXM01059528">
    <property type="protein sequence ID" value="JAH49049.1"/>
    <property type="molecule type" value="Transcribed_RNA"/>
</dbReference>
<sequence>MLFMPVLMSTLLMFCNVNTKVVNDAY</sequence>
<dbReference type="EMBL" id="GBXM01049479">
    <property type="protein sequence ID" value="JAH59098.1"/>
    <property type="molecule type" value="Transcribed_RNA"/>
</dbReference>
<name>A0A0E9UHH3_ANGAN</name>
<organism evidence="1">
    <name type="scientific">Anguilla anguilla</name>
    <name type="common">European freshwater eel</name>
    <name type="synonym">Muraena anguilla</name>
    <dbReference type="NCBI Taxonomy" id="7936"/>
    <lineage>
        <taxon>Eukaryota</taxon>
        <taxon>Metazoa</taxon>
        <taxon>Chordata</taxon>
        <taxon>Craniata</taxon>
        <taxon>Vertebrata</taxon>
        <taxon>Euteleostomi</taxon>
        <taxon>Actinopterygii</taxon>
        <taxon>Neopterygii</taxon>
        <taxon>Teleostei</taxon>
        <taxon>Anguilliformes</taxon>
        <taxon>Anguillidae</taxon>
        <taxon>Anguilla</taxon>
    </lineage>
</organism>
<reference evidence="1" key="2">
    <citation type="journal article" date="2015" name="Fish Shellfish Immunol.">
        <title>Early steps in the European eel (Anguilla anguilla)-Vibrio vulnificus interaction in the gills: Role of the RtxA13 toxin.</title>
        <authorList>
            <person name="Callol A."/>
            <person name="Pajuelo D."/>
            <person name="Ebbesson L."/>
            <person name="Teles M."/>
            <person name="MacKenzie S."/>
            <person name="Amaro C."/>
        </authorList>
    </citation>
    <scope>NUCLEOTIDE SEQUENCE</scope>
</reference>
<reference evidence="1" key="1">
    <citation type="submission" date="2014-11" db="EMBL/GenBank/DDBJ databases">
        <authorList>
            <person name="Amaro Gonzalez C."/>
        </authorList>
    </citation>
    <scope>NUCLEOTIDE SEQUENCE</scope>
</reference>
<dbReference type="AlphaFoldDB" id="A0A0E9UHH3"/>
<accession>A0A0E9UHH3</accession>
<evidence type="ECO:0000313" key="1">
    <source>
        <dbReference type="EMBL" id="JAH65314.1"/>
    </source>
</evidence>
<dbReference type="EMBL" id="GBXM01043263">
    <property type="protein sequence ID" value="JAH65314.1"/>
    <property type="molecule type" value="Transcribed_RNA"/>
</dbReference>
<proteinExistence type="predicted"/>
<protein>
    <submittedName>
        <fullName evidence="1">Uncharacterized protein</fullName>
    </submittedName>
</protein>